<evidence type="ECO:0000313" key="2">
    <source>
        <dbReference type="EMBL" id="OWP05405.1"/>
    </source>
</evidence>
<reference evidence="2 3" key="1">
    <citation type="submission" date="2017-04" db="EMBL/GenBank/DDBJ databases">
        <title>Draft genome sequence of Marssonina coronaria NL1: causal agent of apple blotch.</title>
        <authorList>
            <person name="Cheng Q."/>
        </authorList>
    </citation>
    <scope>NUCLEOTIDE SEQUENCE [LARGE SCALE GENOMIC DNA]</scope>
    <source>
        <strain evidence="2 3">NL1</strain>
    </source>
</reference>
<keyword evidence="3" id="KW-1185">Reference proteome</keyword>
<sequence length="201" mass="22389">MTPSEDRDQLPGYEMPTPKLPNTSSWTWICCNCSQANYRPSETSTYALCTACQHARCRFCSIRWRARTVEQEWTALAADSVCRYARVELSQQEYYALKQADEEYARSRGMETVWGWMERMKREGKWGRGRIGEGRVLATVCGVRGRELCSGGSGKSAGESAGWSVIAGDEEGERDGESDGDGNGDRGRLEAWLEVQAGMGS</sequence>
<comment type="caution">
    <text evidence="2">The sequence shown here is derived from an EMBL/GenBank/DDBJ whole genome shotgun (WGS) entry which is preliminary data.</text>
</comment>
<proteinExistence type="predicted"/>
<dbReference type="EMBL" id="MZNU01000075">
    <property type="protein sequence ID" value="OWP05405.1"/>
    <property type="molecule type" value="Genomic_DNA"/>
</dbReference>
<gene>
    <name evidence="2" type="ORF">B2J93_8348</name>
</gene>
<protein>
    <submittedName>
        <fullName evidence="2">Uncharacterized protein</fullName>
    </submittedName>
</protein>
<dbReference type="InParanoid" id="A0A218ZDP3"/>
<evidence type="ECO:0000313" key="3">
    <source>
        <dbReference type="Proteomes" id="UP000242519"/>
    </source>
</evidence>
<dbReference type="AlphaFoldDB" id="A0A218ZDP3"/>
<dbReference type="OrthoDB" id="3543159at2759"/>
<dbReference type="Proteomes" id="UP000242519">
    <property type="component" value="Unassembled WGS sequence"/>
</dbReference>
<organism evidence="2 3">
    <name type="scientific">Diplocarpon coronariae</name>
    <dbReference type="NCBI Taxonomy" id="2795749"/>
    <lineage>
        <taxon>Eukaryota</taxon>
        <taxon>Fungi</taxon>
        <taxon>Dikarya</taxon>
        <taxon>Ascomycota</taxon>
        <taxon>Pezizomycotina</taxon>
        <taxon>Leotiomycetes</taxon>
        <taxon>Helotiales</taxon>
        <taxon>Drepanopezizaceae</taxon>
        <taxon>Diplocarpon</taxon>
    </lineage>
</organism>
<name>A0A218ZDP3_9HELO</name>
<evidence type="ECO:0000256" key="1">
    <source>
        <dbReference type="SAM" id="MobiDB-lite"/>
    </source>
</evidence>
<feature type="region of interest" description="Disordered" evidence="1">
    <location>
        <begin position="149"/>
        <end position="189"/>
    </location>
</feature>
<feature type="compositionally biased region" description="Acidic residues" evidence="1">
    <location>
        <begin position="168"/>
        <end position="182"/>
    </location>
</feature>
<accession>A0A218ZDP3</accession>